<dbReference type="PANTHER" id="PTHR11431:SF51">
    <property type="entry name" value="FERRITIN"/>
    <property type="match status" value="1"/>
</dbReference>
<dbReference type="Proteomes" id="UP000504635">
    <property type="component" value="Unplaced"/>
</dbReference>
<dbReference type="PROSITE" id="PS50905">
    <property type="entry name" value="FERRITIN_LIKE"/>
    <property type="match status" value="1"/>
</dbReference>
<accession>A0A6J2XPT9</accession>
<proteinExistence type="inferred from homology"/>
<feature type="chain" id="PRO_5044642859" description="Ferritin" evidence="3">
    <location>
        <begin position="19"/>
        <end position="225"/>
    </location>
</feature>
<dbReference type="PANTHER" id="PTHR11431">
    <property type="entry name" value="FERRITIN"/>
    <property type="match status" value="1"/>
</dbReference>
<dbReference type="RefSeq" id="XP_030753099.1">
    <property type="nucleotide sequence ID" value="XM_030897239.1"/>
</dbReference>
<comment type="similarity">
    <text evidence="2">Belongs to the ferritin family.</text>
</comment>
<gene>
    <name evidence="6 7 8" type="primary">LOC115880103</name>
</gene>
<dbReference type="GO" id="GO:0006879">
    <property type="term" value="P:intracellular iron ion homeostasis"/>
    <property type="evidence" value="ECO:0007669"/>
    <property type="project" value="UniProtKB-KW"/>
</dbReference>
<keyword evidence="3" id="KW-0732">Signal</keyword>
<dbReference type="RefSeq" id="XP_030753091.1">
    <property type="nucleotide sequence ID" value="XM_030897231.1"/>
</dbReference>
<feature type="binding site" evidence="1">
    <location>
        <position position="151"/>
    </location>
    <ligand>
        <name>Fe cation</name>
        <dbReference type="ChEBI" id="CHEBI:24875"/>
        <label>1</label>
    </ligand>
</feature>
<dbReference type="OrthoDB" id="6363126at2759"/>
<keyword evidence="5" id="KW-1185">Reference proteome</keyword>
<keyword evidence="1 2" id="KW-0479">Metal-binding</keyword>
<dbReference type="InterPro" id="IPR009040">
    <property type="entry name" value="Ferritin-like_diiron"/>
</dbReference>
<evidence type="ECO:0000256" key="3">
    <source>
        <dbReference type="SAM" id="SignalP"/>
    </source>
</evidence>
<feature type="domain" description="Ferritin-like diiron" evidence="4">
    <location>
        <begin position="47"/>
        <end position="207"/>
    </location>
</feature>
<evidence type="ECO:0000313" key="5">
    <source>
        <dbReference type="Proteomes" id="UP000504635"/>
    </source>
</evidence>
<organism evidence="5 6">
    <name type="scientific">Sitophilus oryzae</name>
    <name type="common">Rice weevil</name>
    <name type="synonym">Curculio oryzae</name>
    <dbReference type="NCBI Taxonomy" id="7048"/>
    <lineage>
        <taxon>Eukaryota</taxon>
        <taxon>Metazoa</taxon>
        <taxon>Ecdysozoa</taxon>
        <taxon>Arthropoda</taxon>
        <taxon>Hexapoda</taxon>
        <taxon>Insecta</taxon>
        <taxon>Pterygota</taxon>
        <taxon>Neoptera</taxon>
        <taxon>Endopterygota</taxon>
        <taxon>Coleoptera</taxon>
        <taxon>Polyphaga</taxon>
        <taxon>Cucujiformia</taxon>
        <taxon>Curculionidae</taxon>
        <taxon>Dryophthorinae</taxon>
        <taxon>Sitophilus</taxon>
    </lineage>
</organism>
<dbReference type="GO" id="GO:0006826">
    <property type="term" value="P:iron ion transport"/>
    <property type="evidence" value="ECO:0007669"/>
    <property type="project" value="InterPro"/>
</dbReference>
<dbReference type="GO" id="GO:0005737">
    <property type="term" value="C:cytoplasm"/>
    <property type="evidence" value="ECO:0007669"/>
    <property type="project" value="TreeGrafter"/>
</dbReference>
<evidence type="ECO:0000256" key="1">
    <source>
        <dbReference type="PIRSR" id="PIRSR601519-1"/>
    </source>
</evidence>
<dbReference type="KEGG" id="soy:115880103"/>
<dbReference type="GO" id="GO:0008198">
    <property type="term" value="F:ferrous iron binding"/>
    <property type="evidence" value="ECO:0007669"/>
    <property type="project" value="TreeGrafter"/>
</dbReference>
<dbReference type="CDD" id="cd01056">
    <property type="entry name" value="Euk_Ferritin"/>
    <property type="match status" value="1"/>
</dbReference>
<protein>
    <recommendedName>
        <fullName evidence="2">Ferritin</fullName>
    </recommendedName>
</protein>
<keyword evidence="1 2" id="KW-0408">Iron</keyword>
<dbReference type="InterPro" id="IPR001519">
    <property type="entry name" value="Ferritin"/>
</dbReference>
<evidence type="ECO:0000256" key="2">
    <source>
        <dbReference type="RuleBase" id="RU361145"/>
    </source>
</evidence>
<dbReference type="Gene3D" id="1.20.1260.10">
    <property type="match status" value="1"/>
</dbReference>
<dbReference type="PROSITE" id="PS51257">
    <property type="entry name" value="PROKAR_LIPOPROTEIN"/>
    <property type="match status" value="1"/>
</dbReference>
<comment type="function">
    <text evidence="2">Stores iron in a soluble, non-toxic, readily available form. Important for iron homeostasis. Iron is taken up in the ferrous form and deposited as ferric hydroxides after oxidation.</text>
</comment>
<sequence length="225" mass="25617">MKAIIIFFVAVIALGSCAEECYKDTLIACNPTLAKQQNVVAHCNAKYGGINELQADLQRFTNHIFFRSFDFLLMATHYGNYIKNRPGFEKLFRGLSDSLWNDGIGNIKYITSRGGEMNFENVAKDLKDEELQSANLELYELQAIAKALDIEKKLALEAFELHKSASGKKHDNHDPEIAHHLEEEFMEKHRDTIRELAGHSHDLSVLLNDQDSSLALYLFDQQLQK</sequence>
<dbReference type="RefSeq" id="XP_030753106.1">
    <property type="nucleotide sequence ID" value="XM_030897246.1"/>
</dbReference>
<dbReference type="InterPro" id="IPR012347">
    <property type="entry name" value="Ferritin-like"/>
</dbReference>
<keyword evidence="2" id="KW-0409">Iron storage</keyword>
<evidence type="ECO:0000259" key="4">
    <source>
        <dbReference type="PROSITE" id="PS50905"/>
    </source>
</evidence>
<evidence type="ECO:0000313" key="6">
    <source>
        <dbReference type="RefSeq" id="XP_030753091.1"/>
    </source>
</evidence>
<dbReference type="GO" id="GO:0008199">
    <property type="term" value="F:ferric iron binding"/>
    <property type="evidence" value="ECO:0007669"/>
    <property type="project" value="InterPro"/>
</dbReference>
<evidence type="ECO:0000313" key="8">
    <source>
        <dbReference type="RefSeq" id="XP_030753106.1"/>
    </source>
</evidence>
<dbReference type="SUPFAM" id="SSF47240">
    <property type="entry name" value="Ferritin-like"/>
    <property type="match status" value="1"/>
</dbReference>
<dbReference type="InterPro" id="IPR009078">
    <property type="entry name" value="Ferritin-like_SF"/>
</dbReference>
<dbReference type="GeneID" id="115880103"/>
<reference evidence="6 7" key="1">
    <citation type="submission" date="2025-04" db="UniProtKB">
        <authorList>
            <consortium name="RefSeq"/>
        </authorList>
    </citation>
    <scope>IDENTIFICATION</scope>
    <source>
        <tissue evidence="6 7">Gonads</tissue>
    </source>
</reference>
<dbReference type="AlphaFoldDB" id="A0A6J2XPT9"/>
<evidence type="ECO:0000313" key="7">
    <source>
        <dbReference type="RefSeq" id="XP_030753099.1"/>
    </source>
</evidence>
<name>A0A6J2XPT9_SITOR</name>
<feature type="signal peptide" evidence="3">
    <location>
        <begin position="1"/>
        <end position="18"/>
    </location>
</feature>